<comment type="subcellular location">
    <subcellularLocation>
        <location evidence="2 18">Mitochondrion inner membrane</location>
        <topology evidence="2 18">Multi-pass membrane protein</topology>
    </subcellularLocation>
</comment>
<accession>A0A7U3SMI1</accession>
<keyword evidence="12 18" id="KW-1133">Transmembrane helix</keyword>
<dbReference type="GO" id="GO:0005743">
    <property type="term" value="C:mitochondrial inner membrane"/>
    <property type="evidence" value="ECO:0007669"/>
    <property type="project" value="UniProtKB-SubCell"/>
</dbReference>
<evidence type="ECO:0000256" key="4">
    <source>
        <dbReference type="ARBA" id="ARBA00012944"/>
    </source>
</evidence>
<keyword evidence="7 18" id="KW-0679">Respiratory chain</keyword>
<sequence>MFNNYSKILFLSTLVTGTLITLSSTSWISAWMGLEINLLSFIPLMNNSNNLMSAETALKYFLTQAIASSIFFLATILSAMKMNPAIDLHYHFPNLLISVSLMIKMGAAPFHFWFPNIIEGLTWTNSLILMIWQKIAPLILISYIFNMNFLIYFIITSALVGALGGLNQTSLRKLMAFSSINHMSWMLMAMQESNKSWMIYFLFYSFLSTAVILLFNYFKLSQLNQLFSMFSNSNILKFSFFINLLSMGGLPPFFGFFPKWMVIQNLLLTHQMFMTFLLISSSLITLFFYLRICYSAFMIGTTEMNWNYFSQFNKTLINYTTLFTFTSIMGMPLITLIYIYL</sequence>
<keyword evidence="8 18" id="KW-0812">Transmembrane</keyword>
<evidence type="ECO:0000256" key="13">
    <source>
        <dbReference type="ARBA" id="ARBA00023027"/>
    </source>
</evidence>
<keyword evidence="9 18" id="KW-0999">Mitochondrion inner membrane</keyword>
<evidence type="ECO:0000256" key="15">
    <source>
        <dbReference type="ARBA" id="ARBA00023128"/>
    </source>
</evidence>
<dbReference type="EC" id="7.1.1.2" evidence="4 18"/>
<feature type="domain" description="NADH dehydrogenase subunit 2 C-terminal" evidence="20">
    <location>
        <begin position="286"/>
        <end position="338"/>
    </location>
</feature>
<evidence type="ECO:0000256" key="11">
    <source>
        <dbReference type="ARBA" id="ARBA00022982"/>
    </source>
</evidence>
<dbReference type="InterPro" id="IPR001750">
    <property type="entry name" value="ND/Mrp_TM"/>
</dbReference>
<dbReference type="GO" id="GO:0008137">
    <property type="term" value="F:NADH dehydrogenase (ubiquinone) activity"/>
    <property type="evidence" value="ECO:0007669"/>
    <property type="project" value="UniProtKB-EC"/>
</dbReference>
<dbReference type="RefSeq" id="YP_010046006.1">
    <property type="nucleotide sequence ID" value="NC_054304.1"/>
</dbReference>
<evidence type="ECO:0000256" key="17">
    <source>
        <dbReference type="ARBA" id="ARBA00049551"/>
    </source>
</evidence>
<evidence type="ECO:0000256" key="8">
    <source>
        <dbReference type="ARBA" id="ARBA00022692"/>
    </source>
</evidence>
<evidence type="ECO:0000313" key="21">
    <source>
        <dbReference type="EMBL" id="QPG86052.1"/>
    </source>
</evidence>
<dbReference type="InterPro" id="IPR010933">
    <property type="entry name" value="NADH_DH_su2_C"/>
</dbReference>
<gene>
    <name evidence="21" type="primary">ND2</name>
</gene>
<reference evidence="21" key="1">
    <citation type="submission" date="2020-10" db="EMBL/GenBank/DDBJ databases">
        <title>Mitochondrial genome of Nasimyia megacephala and its phylogeny inference.</title>
        <authorList>
            <person name="Yang Z."/>
            <person name="Hu K."/>
        </authorList>
    </citation>
    <scope>NUCLEOTIDE SEQUENCE</scope>
</reference>
<evidence type="ECO:0000256" key="10">
    <source>
        <dbReference type="ARBA" id="ARBA00022967"/>
    </source>
</evidence>
<evidence type="ECO:0000259" key="20">
    <source>
        <dbReference type="Pfam" id="PF06444"/>
    </source>
</evidence>
<organism evidence="21">
    <name type="scientific">Nasimyia megacephala</name>
    <dbReference type="NCBI Taxonomy" id="2791175"/>
    <lineage>
        <taxon>Eukaryota</taxon>
        <taxon>Metazoa</taxon>
        <taxon>Ecdysozoa</taxon>
        <taxon>Arthropoda</taxon>
        <taxon>Hexapoda</taxon>
        <taxon>Insecta</taxon>
        <taxon>Pterygota</taxon>
        <taxon>Neoptera</taxon>
        <taxon>Endopterygota</taxon>
        <taxon>Diptera</taxon>
        <taxon>Brachycera</taxon>
        <taxon>Stratiomyomorpha</taxon>
        <taxon>Stratiomyidae</taxon>
        <taxon>Nasimyia</taxon>
    </lineage>
</organism>
<keyword evidence="16 18" id="KW-0472">Membrane</keyword>
<evidence type="ECO:0000256" key="16">
    <source>
        <dbReference type="ARBA" id="ARBA00023136"/>
    </source>
</evidence>
<keyword evidence="6" id="KW-0813">Transport</keyword>
<dbReference type="InterPro" id="IPR050175">
    <property type="entry name" value="Complex_I_Subunit_2"/>
</dbReference>
<proteinExistence type="inferred from homology"/>
<feature type="transmembrane region" description="Helical" evidence="18">
    <location>
        <begin position="60"/>
        <end position="80"/>
    </location>
</feature>
<evidence type="ECO:0000256" key="2">
    <source>
        <dbReference type="ARBA" id="ARBA00004448"/>
    </source>
</evidence>
<feature type="transmembrane region" description="Helical" evidence="18">
    <location>
        <begin position="238"/>
        <end position="257"/>
    </location>
</feature>
<comment type="catalytic activity">
    <reaction evidence="17 18">
        <text>a ubiquinone + NADH + 5 H(+)(in) = a ubiquinol + NAD(+) + 4 H(+)(out)</text>
        <dbReference type="Rhea" id="RHEA:29091"/>
        <dbReference type="Rhea" id="RHEA-COMP:9565"/>
        <dbReference type="Rhea" id="RHEA-COMP:9566"/>
        <dbReference type="ChEBI" id="CHEBI:15378"/>
        <dbReference type="ChEBI" id="CHEBI:16389"/>
        <dbReference type="ChEBI" id="CHEBI:17976"/>
        <dbReference type="ChEBI" id="CHEBI:57540"/>
        <dbReference type="ChEBI" id="CHEBI:57945"/>
        <dbReference type="EC" id="7.1.1.2"/>
    </reaction>
</comment>
<dbReference type="CTD" id="4536"/>
<dbReference type="PRINTS" id="PR01436">
    <property type="entry name" value="NADHDHGNASE2"/>
</dbReference>
<dbReference type="EMBL" id="MW115118">
    <property type="protein sequence ID" value="QPG86052.1"/>
    <property type="molecule type" value="Genomic_DNA"/>
</dbReference>
<evidence type="ECO:0000256" key="5">
    <source>
        <dbReference type="ARBA" id="ARBA00021008"/>
    </source>
</evidence>
<dbReference type="Pfam" id="PF00361">
    <property type="entry name" value="Proton_antipo_M"/>
    <property type="match status" value="1"/>
</dbReference>
<dbReference type="AlphaFoldDB" id="A0A7U3SMI1"/>
<dbReference type="GeneID" id="63655472"/>
<evidence type="ECO:0000259" key="19">
    <source>
        <dbReference type="Pfam" id="PF00361"/>
    </source>
</evidence>
<evidence type="ECO:0000256" key="1">
    <source>
        <dbReference type="ARBA" id="ARBA00003257"/>
    </source>
</evidence>
<dbReference type="PANTHER" id="PTHR46552">
    <property type="entry name" value="NADH-UBIQUINONE OXIDOREDUCTASE CHAIN 2"/>
    <property type="match status" value="1"/>
</dbReference>
<feature type="transmembrane region" description="Helical" evidence="18">
    <location>
        <begin position="135"/>
        <end position="162"/>
    </location>
</feature>
<comment type="similarity">
    <text evidence="3 18">Belongs to the complex I subunit 2 family.</text>
</comment>
<evidence type="ECO:0000256" key="6">
    <source>
        <dbReference type="ARBA" id="ARBA00022448"/>
    </source>
</evidence>
<evidence type="ECO:0000256" key="7">
    <source>
        <dbReference type="ARBA" id="ARBA00022660"/>
    </source>
</evidence>
<dbReference type="InterPro" id="IPR003917">
    <property type="entry name" value="NADH_UbQ_OxRdtase_chain2"/>
</dbReference>
<keyword evidence="13 18" id="KW-0520">NAD</keyword>
<evidence type="ECO:0000256" key="12">
    <source>
        <dbReference type="ARBA" id="ARBA00022989"/>
    </source>
</evidence>
<geneLocation type="mitochondrion" evidence="21"/>
<evidence type="ECO:0000256" key="3">
    <source>
        <dbReference type="ARBA" id="ARBA00007012"/>
    </source>
</evidence>
<comment type="function">
    <text evidence="1">Core subunit of the mitochondrial membrane respiratory chain NADH dehydrogenase (Complex I) that is believed to belong to the minimal assembly required for catalysis. Complex I functions in the transfer of electrons from NADH to the respiratory chain. The immediate electron acceptor for the enzyme is believed to be ubiquinone.</text>
</comment>
<evidence type="ECO:0000256" key="9">
    <source>
        <dbReference type="ARBA" id="ARBA00022792"/>
    </source>
</evidence>
<comment type="function">
    <text evidence="18">Core subunit of the mitochondrial membrane respiratory chain NADH dehydrogenase (Complex I) which catalyzes electron transfer from NADH through the respiratory chain, using ubiquinone as an electron acceptor. Essential for the catalytic activity and assembly of complex I.</text>
</comment>
<feature type="transmembrane region" description="Helical" evidence="18">
    <location>
        <begin position="272"/>
        <end position="294"/>
    </location>
</feature>
<protein>
    <recommendedName>
        <fullName evidence="5 18">NADH-ubiquinone oxidoreductase chain 2</fullName>
        <ecNumber evidence="4 18">7.1.1.2</ecNumber>
    </recommendedName>
</protein>
<dbReference type="GO" id="GO:0006120">
    <property type="term" value="P:mitochondrial electron transport, NADH to ubiquinone"/>
    <property type="evidence" value="ECO:0007669"/>
    <property type="project" value="InterPro"/>
</dbReference>
<keyword evidence="11 18" id="KW-0249">Electron transport</keyword>
<keyword evidence="15 18" id="KW-0496">Mitochondrion</keyword>
<keyword evidence="10 18" id="KW-1278">Translocase</keyword>
<name>A0A7U3SMI1_9DIPT</name>
<feature type="transmembrane region" description="Helical" evidence="18">
    <location>
        <begin position="92"/>
        <end position="115"/>
    </location>
</feature>
<evidence type="ECO:0000256" key="18">
    <source>
        <dbReference type="RuleBase" id="RU003403"/>
    </source>
</evidence>
<feature type="transmembrane region" description="Helical" evidence="18">
    <location>
        <begin position="197"/>
        <end position="218"/>
    </location>
</feature>
<keyword evidence="14 18" id="KW-0830">Ubiquinone</keyword>
<evidence type="ECO:0000256" key="14">
    <source>
        <dbReference type="ARBA" id="ARBA00023075"/>
    </source>
</evidence>
<dbReference type="Pfam" id="PF06444">
    <property type="entry name" value="NADH_dehy_S2_C"/>
    <property type="match status" value="1"/>
</dbReference>
<feature type="transmembrane region" description="Helical" evidence="18">
    <location>
        <begin position="315"/>
        <end position="340"/>
    </location>
</feature>
<feature type="domain" description="NADH:quinone oxidoreductase/Mrp antiporter transmembrane" evidence="19">
    <location>
        <begin position="24"/>
        <end position="285"/>
    </location>
</feature>
<dbReference type="PANTHER" id="PTHR46552:SF1">
    <property type="entry name" value="NADH-UBIQUINONE OXIDOREDUCTASE CHAIN 2"/>
    <property type="match status" value="1"/>
</dbReference>